<proteinExistence type="predicted"/>
<feature type="region of interest" description="Disordered" evidence="1">
    <location>
        <begin position="68"/>
        <end position="134"/>
    </location>
</feature>
<organism evidence="2">
    <name type="scientific">Candidatus Mycoplasma haematominutum 'Birmingham 1'</name>
    <dbReference type="NCBI Taxonomy" id="1116213"/>
    <lineage>
        <taxon>Bacteria</taxon>
        <taxon>Bacillati</taxon>
        <taxon>Mycoplasmatota</taxon>
        <taxon>Mollicutes</taxon>
        <taxon>Mycoplasmataceae</taxon>
        <taxon>Mycoplasma</taxon>
    </lineage>
</organism>
<protein>
    <submittedName>
        <fullName evidence="2">Uncharacterized protein</fullName>
    </submittedName>
</protein>
<evidence type="ECO:0000256" key="1">
    <source>
        <dbReference type="SAM" id="MobiDB-lite"/>
    </source>
</evidence>
<reference evidence="2" key="1">
    <citation type="submission" date="2011-11" db="EMBL/GenBank/DDBJ databases">
        <title>Complete genome sequence of Candidatus Mycoplasma haemominutum.</title>
        <authorList>
            <person name="Barker E.N."/>
            <person name="Darby A.C."/>
            <person name="Helps C.R."/>
            <person name="Peters I.R."/>
            <person name="Hughes M.A."/>
            <person name="Radford A.D."/>
            <person name="Novacco M."/>
            <person name="Boretti F."/>
            <person name="Hofmann-Lehmann R."/>
            <person name="Tasker S."/>
        </authorList>
    </citation>
    <scope>NUCLEOTIDE SEQUENCE</scope>
    <source>
        <strain evidence="2">Birmingham 1</strain>
    </source>
</reference>
<dbReference type="HOGENOM" id="CLU_115378_0_0_14"/>
<reference evidence="2" key="2">
    <citation type="submission" date="2011-11" db="EMBL/GenBank/DDBJ databases">
        <authorList>
            <person name="Barker E."/>
        </authorList>
    </citation>
    <scope>NUCLEOTIDE SEQUENCE</scope>
    <source>
        <strain evidence="2">Birmingham 1</strain>
    </source>
</reference>
<dbReference type="PATRIC" id="fig|1116213.3.peg.325"/>
<dbReference type="OrthoDB" id="9928716at2"/>
<dbReference type="AlphaFoldDB" id="G8C3C5"/>
<dbReference type="SUPFAM" id="SSF58113">
    <property type="entry name" value="Apolipoprotein A-I"/>
    <property type="match status" value="1"/>
</dbReference>
<feature type="compositionally biased region" description="Polar residues" evidence="1">
    <location>
        <begin position="70"/>
        <end position="80"/>
    </location>
</feature>
<feature type="compositionally biased region" description="Basic and acidic residues" evidence="1">
    <location>
        <begin position="90"/>
        <end position="107"/>
    </location>
</feature>
<name>G8C3C5_9MOLU</name>
<dbReference type="RefSeq" id="WP_015511688.1">
    <property type="nucleotide sequence ID" value="NC_021007.1"/>
</dbReference>
<dbReference type="KEGG" id="mhb:MHM_03050"/>
<feature type="compositionally biased region" description="Basic and acidic residues" evidence="1">
    <location>
        <begin position="115"/>
        <end position="134"/>
    </location>
</feature>
<accession>G8C3C5</accession>
<evidence type="ECO:0000313" key="2">
    <source>
        <dbReference type="EMBL" id="CCE66823.1"/>
    </source>
</evidence>
<sequence length="214" mass="24431">MVFTKYLFTTIAGLTGGVNALVFNSSGGATIGQEIQDFEREISDSDDSNSDLITRECDRLNREKVEAEKNFSQLNDQNESTKAKSRQRRSAGEELTRENYQLDRQARESNQSLESKQKELQEKLNSDTKSASEKVQEKVQKLFQALKTSVDRENEKLSEALKNLTESNQKLIEKVKNCINELPQSIFVDPKKLENKSYCDYVEEQRQAKDSNSS</sequence>
<gene>
    <name evidence="2" type="ORF">MHM_03050</name>
</gene>
<dbReference type="EMBL" id="HE613254">
    <property type="protein sequence ID" value="CCE66823.1"/>
    <property type="molecule type" value="Genomic_DNA"/>
</dbReference>